<reference evidence="1" key="3">
    <citation type="submission" date="2025-09" db="UniProtKB">
        <authorList>
            <consortium name="Ensembl"/>
        </authorList>
    </citation>
    <scope>IDENTIFICATION</scope>
</reference>
<proteinExistence type="predicted"/>
<dbReference type="SUPFAM" id="SSF69322">
    <property type="entry name" value="Tricorn protease domain 2"/>
    <property type="match status" value="1"/>
</dbReference>
<name>A0A673TZK8_SURSU</name>
<sequence>MAVVLWFQVGNAEGDIYTLTVPELRCVSKVHAFKYKIDLLHCSPDMKWIFASGMHQNILPRVFFTERLLKPLEGESPQSLSIPFSSCCRACWAPRKTSRITVMYRRGSSRKTGFTTFDLITERTGDRTVIQAQQIATFLLPLHMESPIWMEAGDGNLIIFESGRYLFVFTISGHQLQRFDDHQRTIGSLWADSLHVLTTSMDDSLHVYMWEEEGRYPYLKSCCHLESIGSCLAPSCSVSKAICDNISIVCVVSKIQESRIQEPSILVMYSLHM</sequence>
<dbReference type="Proteomes" id="UP000472268">
    <property type="component" value="Chromosome 12"/>
</dbReference>
<evidence type="ECO:0008006" key="3">
    <source>
        <dbReference type="Google" id="ProtNLM"/>
    </source>
</evidence>
<dbReference type="AlphaFoldDB" id="A0A673TZK8"/>
<reference evidence="1 2" key="1">
    <citation type="submission" date="2019-05" db="EMBL/GenBank/DDBJ databases">
        <title>A Chromosome-scale Meerkat (S. suricatta) Genome Assembly.</title>
        <authorList>
            <person name="Dudchenko O."/>
            <person name="Lieberman Aiden E."/>
            <person name="Tung J."/>
            <person name="Barreiro L.B."/>
            <person name="Clutton-Brock T.H."/>
        </authorList>
    </citation>
    <scope>NUCLEOTIDE SEQUENCE [LARGE SCALE GENOMIC DNA]</scope>
</reference>
<evidence type="ECO:0000313" key="2">
    <source>
        <dbReference type="Proteomes" id="UP000472268"/>
    </source>
</evidence>
<protein>
    <recommendedName>
        <fullName evidence="3">F-box and WD repeat domain containing 12</fullName>
    </recommendedName>
</protein>
<dbReference type="OMA" id="LHLYMWE"/>
<dbReference type="Ensembl" id="ENSSSUT00005021341.1">
    <property type="protein sequence ID" value="ENSSSUP00005018683.1"/>
    <property type="gene ID" value="ENSSSUG00005012109.1"/>
</dbReference>
<organism evidence="1 2">
    <name type="scientific">Suricata suricatta</name>
    <name type="common">Meerkat</name>
    <dbReference type="NCBI Taxonomy" id="37032"/>
    <lineage>
        <taxon>Eukaryota</taxon>
        <taxon>Metazoa</taxon>
        <taxon>Chordata</taxon>
        <taxon>Craniata</taxon>
        <taxon>Vertebrata</taxon>
        <taxon>Euteleostomi</taxon>
        <taxon>Mammalia</taxon>
        <taxon>Eutheria</taxon>
        <taxon>Laurasiatheria</taxon>
        <taxon>Carnivora</taxon>
        <taxon>Feliformia</taxon>
        <taxon>Herpestidae</taxon>
        <taxon>Suricata</taxon>
    </lineage>
</organism>
<keyword evidence="2" id="KW-1185">Reference proteome</keyword>
<evidence type="ECO:0000313" key="1">
    <source>
        <dbReference type="Ensembl" id="ENSSSUP00005018683.1"/>
    </source>
</evidence>
<gene>
    <name evidence="1" type="primary">FBXW12</name>
</gene>
<accession>A0A673TZK8</accession>
<reference evidence="1" key="2">
    <citation type="submission" date="2025-08" db="UniProtKB">
        <authorList>
            <consortium name="Ensembl"/>
        </authorList>
    </citation>
    <scope>IDENTIFICATION</scope>
</reference>